<dbReference type="InterPro" id="IPR002815">
    <property type="entry name" value="Spo11/TopoVI_A"/>
</dbReference>
<dbReference type="Gene3D" id="1.10.10.10">
    <property type="entry name" value="Winged helix-like DNA-binding domain superfamily/Winged helix DNA-binding domain"/>
    <property type="match status" value="1"/>
</dbReference>
<dbReference type="OMA" id="IETAGMF"/>
<gene>
    <name evidence="13" type="primary">Dwil\GK15872</name>
    <name evidence="13" type="ORF">Dwil_GK15872</name>
</gene>
<dbReference type="GO" id="GO:0000228">
    <property type="term" value="C:nuclear chromosome"/>
    <property type="evidence" value="ECO:0007669"/>
    <property type="project" value="TreeGrafter"/>
</dbReference>
<evidence type="ECO:0000256" key="10">
    <source>
        <dbReference type="PROSITE-ProRule" id="PRU01385"/>
    </source>
</evidence>
<dbReference type="KEGG" id="dwi:6640839"/>
<protein>
    <recommendedName>
        <fullName evidence="4">DNA topoisomerase (ATP-hydrolyzing)</fullName>
        <ecNumber evidence="4">5.6.2.2</ecNumber>
    </recommendedName>
</protein>
<dbReference type="Pfam" id="PF04406">
    <property type="entry name" value="TP6A_N"/>
    <property type="match status" value="1"/>
</dbReference>
<evidence type="ECO:0000256" key="2">
    <source>
        <dbReference type="ARBA" id="ARBA00001946"/>
    </source>
</evidence>
<dbReference type="GO" id="GO:0046872">
    <property type="term" value="F:metal ion binding"/>
    <property type="evidence" value="ECO:0007669"/>
    <property type="project" value="UniProtKB-KW"/>
</dbReference>
<evidence type="ECO:0000313" key="13">
    <source>
        <dbReference type="EMBL" id="EDW74800.1"/>
    </source>
</evidence>
<dbReference type="GO" id="GO:0042140">
    <property type="term" value="P:late meiotic recombination nodule assembly"/>
    <property type="evidence" value="ECO:0007669"/>
    <property type="project" value="EnsemblMetazoa"/>
</dbReference>
<dbReference type="Proteomes" id="UP000007798">
    <property type="component" value="Unassembled WGS sequence"/>
</dbReference>
<evidence type="ECO:0000256" key="4">
    <source>
        <dbReference type="ARBA" id="ARBA00012895"/>
    </source>
</evidence>
<accession>B4MRR1</accession>
<evidence type="ECO:0000256" key="1">
    <source>
        <dbReference type="ARBA" id="ARBA00000185"/>
    </source>
</evidence>
<evidence type="ECO:0000256" key="3">
    <source>
        <dbReference type="ARBA" id="ARBA00006559"/>
    </source>
</evidence>
<dbReference type="GO" id="GO:0006265">
    <property type="term" value="P:DNA topological change"/>
    <property type="evidence" value="ECO:0007669"/>
    <property type="project" value="InterPro"/>
</dbReference>
<feature type="domain" description="Spo11/DNA topoisomerase VI subunit A N-terminal" evidence="11">
    <location>
        <begin position="66"/>
        <end position="127"/>
    </location>
</feature>
<reference evidence="13 14" key="1">
    <citation type="journal article" date="2007" name="Nature">
        <title>Evolution of genes and genomes on the Drosophila phylogeny.</title>
        <authorList>
            <consortium name="Drosophila 12 Genomes Consortium"/>
            <person name="Clark A.G."/>
            <person name="Eisen M.B."/>
            <person name="Smith D.R."/>
            <person name="Bergman C.M."/>
            <person name="Oliver B."/>
            <person name="Markow T.A."/>
            <person name="Kaufman T.C."/>
            <person name="Kellis M."/>
            <person name="Gelbart W."/>
            <person name="Iyer V.N."/>
            <person name="Pollard D.A."/>
            <person name="Sackton T.B."/>
            <person name="Larracuente A.M."/>
            <person name="Singh N.D."/>
            <person name="Abad J.P."/>
            <person name="Abt D.N."/>
            <person name="Adryan B."/>
            <person name="Aguade M."/>
            <person name="Akashi H."/>
            <person name="Anderson W.W."/>
            <person name="Aquadro C.F."/>
            <person name="Ardell D.H."/>
            <person name="Arguello R."/>
            <person name="Artieri C.G."/>
            <person name="Barbash D.A."/>
            <person name="Barker D."/>
            <person name="Barsanti P."/>
            <person name="Batterham P."/>
            <person name="Batzoglou S."/>
            <person name="Begun D."/>
            <person name="Bhutkar A."/>
            <person name="Blanco E."/>
            <person name="Bosak S.A."/>
            <person name="Bradley R.K."/>
            <person name="Brand A.D."/>
            <person name="Brent M.R."/>
            <person name="Brooks A.N."/>
            <person name="Brown R.H."/>
            <person name="Butlin R.K."/>
            <person name="Caggese C."/>
            <person name="Calvi B.R."/>
            <person name="Bernardo de Carvalho A."/>
            <person name="Caspi A."/>
            <person name="Castrezana S."/>
            <person name="Celniker S.E."/>
            <person name="Chang J.L."/>
            <person name="Chapple C."/>
            <person name="Chatterji S."/>
            <person name="Chinwalla A."/>
            <person name="Civetta A."/>
            <person name="Clifton S.W."/>
            <person name="Comeron J.M."/>
            <person name="Costello J.C."/>
            <person name="Coyne J.A."/>
            <person name="Daub J."/>
            <person name="David R.G."/>
            <person name="Delcher A.L."/>
            <person name="Delehaunty K."/>
            <person name="Do C.B."/>
            <person name="Ebling H."/>
            <person name="Edwards K."/>
            <person name="Eickbush T."/>
            <person name="Evans J.D."/>
            <person name="Filipski A."/>
            <person name="Findeiss S."/>
            <person name="Freyhult E."/>
            <person name="Fulton L."/>
            <person name="Fulton R."/>
            <person name="Garcia A.C."/>
            <person name="Gardiner A."/>
            <person name="Garfield D.A."/>
            <person name="Garvin B.E."/>
            <person name="Gibson G."/>
            <person name="Gilbert D."/>
            <person name="Gnerre S."/>
            <person name="Godfrey J."/>
            <person name="Good R."/>
            <person name="Gotea V."/>
            <person name="Gravely B."/>
            <person name="Greenberg A.J."/>
            <person name="Griffiths-Jones S."/>
            <person name="Gross S."/>
            <person name="Guigo R."/>
            <person name="Gustafson E.A."/>
            <person name="Haerty W."/>
            <person name="Hahn M.W."/>
            <person name="Halligan D.L."/>
            <person name="Halpern A.L."/>
            <person name="Halter G.M."/>
            <person name="Han M.V."/>
            <person name="Heger A."/>
            <person name="Hillier L."/>
            <person name="Hinrichs A.S."/>
            <person name="Holmes I."/>
            <person name="Hoskins R.A."/>
            <person name="Hubisz M.J."/>
            <person name="Hultmark D."/>
            <person name="Huntley M.A."/>
            <person name="Jaffe D.B."/>
            <person name="Jagadeeshan S."/>
            <person name="Jeck W.R."/>
            <person name="Johnson J."/>
            <person name="Jones C.D."/>
            <person name="Jordan W.C."/>
            <person name="Karpen G.H."/>
            <person name="Kataoka E."/>
            <person name="Keightley P.D."/>
            <person name="Kheradpour P."/>
            <person name="Kirkness E.F."/>
            <person name="Koerich L.B."/>
            <person name="Kristiansen K."/>
            <person name="Kudrna D."/>
            <person name="Kulathinal R.J."/>
            <person name="Kumar S."/>
            <person name="Kwok R."/>
            <person name="Lander E."/>
            <person name="Langley C.H."/>
            <person name="Lapoint R."/>
            <person name="Lazzaro B.P."/>
            <person name="Lee S.J."/>
            <person name="Levesque L."/>
            <person name="Li R."/>
            <person name="Lin C.F."/>
            <person name="Lin M.F."/>
            <person name="Lindblad-Toh K."/>
            <person name="Llopart A."/>
            <person name="Long M."/>
            <person name="Low L."/>
            <person name="Lozovsky E."/>
            <person name="Lu J."/>
            <person name="Luo M."/>
            <person name="Machado C.A."/>
            <person name="Makalowski W."/>
            <person name="Marzo M."/>
            <person name="Matsuda M."/>
            <person name="Matzkin L."/>
            <person name="McAllister B."/>
            <person name="McBride C.S."/>
            <person name="McKernan B."/>
            <person name="McKernan K."/>
            <person name="Mendez-Lago M."/>
            <person name="Minx P."/>
            <person name="Mollenhauer M.U."/>
            <person name="Montooth K."/>
            <person name="Mount S.M."/>
            <person name="Mu X."/>
            <person name="Myers E."/>
            <person name="Negre B."/>
            <person name="Newfeld S."/>
            <person name="Nielsen R."/>
            <person name="Noor M.A."/>
            <person name="O'Grady P."/>
            <person name="Pachter L."/>
            <person name="Papaceit M."/>
            <person name="Parisi M.J."/>
            <person name="Parisi M."/>
            <person name="Parts L."/>
            <person name="Pedersen J.S."/>
            <person name="Pesole G."/>
            <person name="Phillippy A.M."/>
            <person name="Ponting C.P."/>
            <person name="Pop M."/>
            <person name="Porcelli D."/>
            <person name="Powell J.R."/>
            <person name="Prohaska S."/>
            <person name="Pruitt K."/>
            <person name="Puig M."/>
            <person name="Quesneville H."/>
            <person name="Ram K.R."/>
            <person name="Rand D."/>
            <person name="Rasmussen M.D."/>
            <person name="Reed L.K."/>
            <person name="Reenan R."/>
            <person name="Reily A."/>
            <person name="Remington K.A."/>
            <person name="Rieger T.T."/>
            <person name="Ritchie M.G."/>
            <person name="Robin C."/>
            <person name="Rogers Y.H."/>
            <person name="Rohde C."/>
            <person name="Rozas J."/>
            <person name="Rubenfield M.J."/>
            <person name="Ruiz A."/>
            <person name="Russo S."/>
            <person name="Salzberg S.L."/>
            <person name="Sanchez-Gracia A."/>
            <person name="Saranga D.J."/>
            <person name="Sato H."/>
            <person name="Schaeffer S.W."/>
            <person name="Schatz M.C."/>
            <person name="Schlenke T."/>
            <person name="Schwartz R."/>
            <person name="Segarra C."/>
            <person name="Singh R.S."/>
            <person name="Sirot L."/>
            <person name="Sirota M."/>
            <person name="Sisneros N.B."/>
            <person name="Smith C.D."/>
            <person name="Smith T.F."/>
            <person name="Spieth J."/>
            <person name="Stage D.E."/>
            <person name="Stark A."/>
            <person name="Stephan W."/>
            <person name="Strausberg R.L."/>
            <person name="Strempel S."/>
            <person name="Sturgill D."/>
            <person name="Sutton G."/>
            <person name="Sutton G.G."/>
            <person name="Tao W."/>
            <person name="Teichmann S."/>
            <person name="Tobari Y.N."/>
            <person name="Tomimura Y."/>
            <person name="Tsolas J.M."/>
            <person name="Valente V.L."/>
            <person name="Venter E."/>
            <person name="Venter J.C."/>
            <person name="Vicario S."/>
            <person name="Vieira F.G."/>
            <person name="Vilella A.J."/>
            <person name="Villasante A."/>
            <person name="Walenz B."/>
            <person name="Wang J."/>
            <person name="Wasserman M."/>
            <person name="Watts T."/>
            <person name="Wilson D."/>
            <person name="Wilson R.K."/>
            <person name="Wing R.A."/>
            <person name="Wolfner M.F."/>
            <person name="Wong A."/>
            <person name="Wong G.K."/>
            <person name="Wu C.I."/>
            <person name="Wu G."/>
            <person name="Yamamoto D."/>
            <person name="Yang H.P."/>
            <person name="Yang S.P."/>
            <person name="Yorke J.A."/>
            <person name="Yoshida K."/>
            <person name="Zdobnov E."/>
            <person name="Zhang P."/>
            <person name="Zhang Y."/>
            <person name="Zimin A.V."/>
            <person name="Baldwin J."/>
            <person name="Abdouelleil A."/>
            <person name="Abdulkadir J."/>
            <person name="Abebe A."/>
            <person name="Abera B."/>
            <person name="Abreu J."/>
            <person name="Acer S.C."/>
            <person name="Aftuck L."/>
            <person name="Alexander A."/>
            <person name="An P."/>
            <person name="Anderson E."/>
            <person name="Anderson S."/>
            <person name="Arachi H."/>
            <person name="Azer M."/>
            <person name="Bachantsang P."/>
            <person name="Barry A."/>
            <person name="Bayul T."/>
            <person name="Berlin A."/>
            <person name="Bessette D."/>
            <person name="Bloom T."/>
            <person name="Blye J."/>
            <person name="Boguslavskiy L."/>
            <person name="Bonnet C."/>
            <person name="Boukhgalter B."/>
            <person name="Bourzgui I."/>
            <person name="Brown A."/>
            <person name="Cahill P."/>
            <person name="Channer S."/>
            <person name="Cheshatsang Y."/>
            <person name="Chuda L."/>
            <person name="Citroen M."/>
            <person name="Collymore A."/>
            <person name="Cooke P."/>
            <person name="Costello M."/>
            <person name="D'Aco K."/>
            <person name="Daza R."/>
            <person name="De Haan G."/>
            <person name="DeGray S."/>
            <person name="DeMaso C."/>
            <person name="Dhargay N."/>
            <person name="Dooley K."/>
            <person name="Dooley E."/>
            <person name="Doricent M."/>
            <person name="Dorje P."/>
            <person name="Dorjee K."/>
            <person name="Dupes A."/>
            <person name="Elong R."/>
            <person name="Falk J."/>
            <person name="Farina A."/>
            <person name="Faro S."/>
            <person name="Ferguson D."/>
            <person name="Fisher S."/>
            <person name="Foley C.D."/>
            <person name="Franke A."/>
            <person name="Friedrich D."/>
            <person name="Gadbois L."/>
            <person name="Gearin G."/>
            <person name="Gearin C.R."/>
            <person name="Giannoukos G."/>
            <person name="Goode T."/>
            <person name="Graham J."/>
            <person name="Grandbois E."/>
            <person name="Grewal S."/>
            <person name="Gyaltsen K."/>
            <person name="Hafez N."/>
            <person name="Hagos B."/>
            <person name="Hall J."/>
            <person name="Henson C."/>
            <person name="Hollinger A."/>
            <person name="Honan T."/>
            <person name="Huard M.D."/>
            <person name="Hughes L."/>
            <person name="Hurhula B."/>
            <person name="Husby M.E."/>
            <person name="Kamat A."/>
            <person name="Kanga B."/>
            <person name="Kashin S."/>
            <person name="Khazanovich D."/>
            <person name="Kisner P."/>
            <person name="Lance K."/>
            <person name="Lara M."/>
            <person name="Lee W."/>
            <person name="Lennon N."/>
            <person name="Letendre F."/>
            <person name="LeVine R."/>
            <person name="Lipovsky A."/>
            <person name="Liu X."/>
            <person name="Liu J."/>
            <person name="Liu S."/>
            <person name="Lokyitsang T."/>
            <person name="Lokyitsang Y."/>
            <person name="Lubonja R."/>
            <person name="Lui A."/>
            <person name="MacDonald P."/>
            <person name="Magnisalis V."/>
            <person name="Maru K."/>
            <person name="Matthews C."/>
            <person name="McCusker W."/>
            <person name="McDonough S."/>
            <person name="Mehta T."/>
            <person name="Meldrim J."/>
            <person name="Meneus L."/>
            <person name="Mihai O."/>
            <person name="Mihalev A."/>
            <person name="Mihova T."/>
            <person name="Mittelman R."/>
            <person name="Mlenga V."/>
            <person name="Montmayeur A."/>
            <person name="Mulrain L."/>
            <person name="Navidi A."/>
            <person name="Naylor J."/>
            <person name="Negash T."/>
            <person name="Nguyen T."/>
            <person name="Nguyen N."/>
            <person name="Nicol R."/>
            <person name="Norbu C."/>
            <person name="Norbu N."/>
            <person name="Novod N."/>
            <person name="O'Neill B."/>
            <person name="Osman S."/>
            <person name="Markiewicz E."/>
            <person name="Oyono O.L."/>
            <person name="Patti C."/>
            <person name="Phunkhang P."/>
            <person name="Pierre F."/>
            <person name="Priest M."/>
            <person name="Raghuraman S."/>
            <person name="Rege F."/>
            <person name="Reyes R."/>
            <person name="Rise C."/>
            <person name="Rogov P."/>
            <person name="Ross K."/>
            <person name="Ryan E."/>
            <person name="Settipalli S."/>
            <person name="Shea T."/>
            <person name="Sherpa N."/>
            <person name="Shi L."/>
            <person name="Shih D."/>
            <person name="Sparrow T."/>
            <person name="Spaulding J."/>
            <person name="Stalker J."/>
            <person name="Stange-Thomann N."/>
            <person name="Stavropoulos S."/>
            <person name="Stone C."/>
            <person name="Strader C."/>
            <person name="Tesfaye S."/>
            <person name="Thomson T."/>
            <person name="Thoulutsang Y."/>
            <person name="Thoulutsang D."/>
            <person name="Topham K."/>
            <person name="Topping I."/>
            <person name="Tsamla T."/>
            <person name="Vassiliev H."/>
            <person name="Vo A."/>
            <person name="Wangchuk T."/>
            <person name="Wangdi T."/>
            <person name="Weiand M."/>
            <person name="Wilkinson J."/>
            <person name="Wilson A."/>
            <person name="Yadav S."/>
            <person name="Young G."/>
            <person name="Yu Q."/>
            <person name="Zembek L."/>
            <person name="Zhong D."/>
            <person name="Zimmer A."/>
            <person name="Zwirko Z."/>
            <person name="Jaffe D.B."/>
            <person name="Alvarez P."/>
            <person name="Brockman W."/>
            <person name="Butler J."/>
            <person name="Chin C."/>
            <person name="Gnerre S."/>
            <person name="Grabherr M."/>
            <person name="Kleber M."/>
            <person name="Mauceli E."/>
            <person name="MacCallum I."/>
        </authorList>
    </citation>
    <scope>NUCLEOTIDE SEQUENCE [LARGE SCALE GENOMIC DNA]</scope>
    <source>
        <strain evidence="14">Tucson 14030-0811.24</strain>
    </source>
</reference>
<dbReference type="InterPro" id="IPR013049">
    <property type="entry name" value="Spo11/TopoVI_A_N"/>
</dbReference>
<dbReference type="GO" id="GO:0007131">
    <property type="term" value="P:reciprocal meiotic recombination"/>
    <property type="evidence" value="ECO:0007669"/>
    <property type="project" value="EnsemblMetazoa"/>
</dbReference>
<evidence type="ECO:0000256" key="6">
    <source>
        <dbReference type="ARBA" id="ARBA00022842"/>
    </source>
</evidence>
<dbReference type="EC" id="5.6.2.2" evidence="4"/>
<comment type="cofactor">
    <cofactor evidence="2">
        <name>Mg(2+)</name>
        <dbReference type="ChEBI" id="CHEBI:18420"/>
    </cofactor>
</comment>
<evidence type="ECO:0000256" key="5">
    <source>
        <dbReference type="ARBA" id="ARBA00022723"/>
    </source>
</evidence>
<dbReference type="GO" id="GO:0003918">
    <property type="term" value="F:DNA topoisomerase type II (double strand cut, ATP-hydrolyzing) activity"/>
    <property type="evidence" value="ECO:0007669"/>
    <property type="project" value="UniProtKB-UniRule"/>
</dbReference>
<dbReference type="InterPro" id="IPR034136">
    <property type="entry name" value="TOPRIM_Topo6A/Spo11"/>
</dbReference>
<feature type="active site" description="O-(5'-phospho-DNA)-tyrosine intermediate" evidence="10">
    <location>
        <position position="95"/>
    </location>
</feature>
<keyword evidence="8 10" id="KW-0238">DNA-binding</keyword>
<dbReference type="PRINTS" id="PR01550">
    <property type="entry name" value="TOP6AFAMILY"/>
</dbReference>
<feature type="domain" description="Topoisomerase 6 subunit A/Spo11 TOPRIM" evidence="12">
    <location>
        <begin position="177"/>
        <end position="340"/>
    </location>
</feature>
<sequence>MEKVSKENKVLILNNLERLVMEMLLELVMRGSATFKVPRYRTEREKNGEIHSPFRCVTYNNNRSRHRFCLLIYMLAEIHRLLAEGGSCTVRGLYYRNTQLIRAQSFIVAAKLDVCRILNTAPFHLGILSASKGLLAGDIRMTMSNGDILDCNAYGGAISLPIDFENVDHIDTRAELVLIVEKESVFESLLSRNIFNSFGIRLILVTGKGYPDCSTRRLVHRLTMEFNLPAYILVDADPFGIEIMLVYRHGSQSLDFTSNLLATPSLRWVGLHPSEICSLAIGGTAPLSQEDNKKINDMLNRKNMDLGVRQELYKLQQMQLKAEIESVLDFLCGDYIPNKVNRNLFL</sequence>
<name>B4MRR1_DROWI</name>
<dbReference type="GO" id="GO:0042138">
    <property type="term" value="P:meiotic DNA double-strand break formation"/>
    <property type="evidence" value="ECO:0007669"/>
    <property type="project" value="TreeGrafter"/>
</dbReference>
<dbReference type="PhylomeDB" id="B4MRR1"/>
<dbReference type="HOGENOM" id="CLU_037229_1_1_1"/>
<evidence type="ECO:0000256" key="9">
    <source>
        <dbReference type="ARBA" id="ARBA00023235"/>
    </source>
</evidence>
<dbReference type="FunCoup" id="B4MRR1">
    <property type="interactions" value="98"/>
</dbReference>
<evidence type="ECO:0000259" key="11">
    <source>
        <dbReference type="Pfam" id="PF04406"/>
    </source>
</evidence>
<dbReference type="PRINTS" id="PR01552">
    <property type="entry name" value="TPISMRASE6A"/>
</dbReference>
<comment type="similarity">
    <text evidence="3 10">Belongs to the TOP6A family.</text>
</comment>
<evidence type="ECO:0000259" key="12">
    <source>
        <dbReference type="Pfam" id="PF21180"/>
    </source>
</evidence>
<dbReference type="Gene3D" id="3.40.1360.10">
    <property type="match status" value="1"/>
</dbReference>
<dbReference type="AlphaFoldDB" id="B4MRR1"/>
<evidence type="ECO:0000256" key="8">
    <source>
        <dbReference type="ARBA" id="ARBA00023125"/>
    </source>
</evidence>
<evidence type="ECO:0000256" key="7">
    <source>
        <dbReference type="ARBA" id="ARBA00023029"/>
    </source>
</evidence>
<keyword evidence="14" id="KW-1185">Reference proteome</keyword>
<organism evidence="13 14">
    <name type="scientific">Drosophila willistoni</name>
    <name type="common">Fruit fly</name>
    <dbReference type="NCBI Taxonomy" id="7260"/>
    <lineage>
        <taxon>Eukaryota</taxon>
        <taxon>Metazoa</taxon>
        <taxon>Ecdysozoa</taxon>
        <taxon>Arthropoda</taxon>
        <taxon>Hexapoda</taxon>
        <taxon>Insecta</taxon>
        <taxon>Pterygota</taxon>
        <taxon>Neoptera</taxon>
        <taxon>Endopterygota</taxon>
        <taxon>Diptera</taxon>
        <taxon>Brachycera</taxon>
        <taxon>Muscomorpha</taxon>
        <taxon>Ephydroidea</taxon>
        <taxon>Drosophilidae</taxon>
        <taxon>Drosophila</taxon>
        <taxon>Sophophora</taxon>
    </lineage>
</organism>
<keyword evidence="9 10" id="KW-0413">Isomerase</keyword>
<dbReference type="PROSITE" id="PS52041">
    <property type="entry name" value="TOPO_IIB"/>
    <property type="match status" value="1"/>
</dbReference>
<dbReference type="GO" id="GO:0003677">
    <property type="term" value="F:DNA binding"/>
    <property type="evidence" value="ECO:0007669"/>
    <property type="project" value="UniProtKB-UniRule"/>
</dbReference>
<dbReference type="CDD" id="cd00223">
    <property type="entry name" value="TOPRIM_TopoIIB_SPO"/>
    <property type="match status" value="1"/>
</dbReference>
<dbReference type="OrthoDB" id="5377392at2759"/>
<dbReference type="GO" id="GO:0030717">
    <property type="term" value="P:oocyte karyosome formation"/>
    <property type="evidence" value="ECO:0007669"/>
    <property type="project" value="EnsemblMetazoa"/>
</dbReference>
<dbReference type="SUPFAM" id="SSF56726">
    <property type="entry name" value="DNA topoisomerase IV, alpha subunit"/>
    <property type="match status" value="1"/>
</dbReference>
<proteinExistence type="inferred from homology"/>
<dbReference type="PANTHER" id="PTHR10848">
    <property type="entry name" value="MEIOTIC RECOMBINATION PROTEIN SPO11"/>
    <property type="match status" value="1"/>
</dbReference>
<dbReference type="STRING" id="7260.B4MRR1"/>
<comment type="catalytic activity">
    <reaction evidence="1 10">
        <text>ATP-dependent breakage, passage and rejoining of double-stranded DNA.</text>
        <dbReference type="EC" id="5.6.2.2"/>
    </reaction>
</comment>
<evidence type="ECO:0000313" key="14">
    <source>
        <dbReference type="Proteomes" id="UP000007798"/>
    </source>
</evidence>
<dbReference type="InterPro" id="IPR036078">
    <property type="entry name" value="Spo11/TopoVI_A_sf"/>
</dbReference>
<keyword evidence="6" id="KW-0460">Magnesium</keyword>
<dbReference type="GO" id="GO:0042139">
    <property type="term" value="P:early meiotic recombination nodule assembly"/>
    <property type="evidence" value="ECO:0007669"/>
    <property type="project" value="EnsemblMetazoa"/>
</dbReference>
<dbReference type="Pfam" id="PF21180">
    <property type="entry name" value="TOP6A-Spo11_Toprim"/>
    <property type="match status" value="1"/>
</dbReference>
<dbReference type="eggNOG" id="KOG2795">
    <property type="taxonomic scope" value="Eukaryota"/>
</dbReference>
<dbReference type="InParanoid" id="B4MRR1"/>
<keyword evidence="5" id="KW-0479">Metal-binding</keyword>
<dbReference type="InterPro" id="IPR004085">
    <property type="entry name" value="TopoVI_A"/>
</dbReference>
<dbReference type="EMBL" id="CH963850">
    <property type="protein sequence ID" value="EDW74800.1"/>
    <property type="molecule type" value="Genomic_DNA"/>
</dbReference>
<keyword evidence="7 10" id="KW-0799">Topoisomerase</keyword>
<dbReference type="GO" id="GO:0005524">
    <property type="term" value="F:ATP binding"/>
    <property type="evidence" value="ECO:0007669"/>
    <property type="project" value="InterPro"/>
</dbReference>
<dbReference type="PANTHER" id="PTHR10848:SF0">
    <property type="entry name" value="MEIOTIC RECOMBINATION PROTEIN SPO11"/>
    <property type="match status" value="1"/>
</dbReference>
<dbReference type="GO" id="GO:0000706">
    <property type="term" value="P:meiotic DNA double-strand break processing"/>
    <property type="evidence" value="ECO:0007669"/>
    <property type="project" value="EnsemblMetazoa"/>
</dbReference>
<dbReference type="InterPro" id="IPR036388">
    <property type="entry name" value="WH-like_DNA-bd_sf"/>
</dbReference>